<dbReference type="KEGG" id="trr:M419DRAFT_74611"/>
<dbReference type="Proteomes" id="UP000024376">
    <property type="component" value="Unassembled WGS sequence"/>
</dbReference>
<dbReference type="OrthoDB" id="4590776at2759"/>
<evidence type="ECO:0000313" key="2">
    <source>
        <dbReference type="EMBL" id="ETS03712.1"/>
    </source>
</evidence>
<accession>A0A024SHP3</accession>
<feature type="region of interest" description="Disordered" evidence="1">
    <location>
        <begin position="1"/>
        <end position="89"/>
    </location>
</feature>
<dbReference type="AlphaFoldDB" id="A0A024SHP3"/>
<evidence type="ECO:0000256" key="1">
    <source>
        <dbReference type="SAM" id="MobiDB-lite"/>
    </source>
</evidence>
<dbReference type="HOGENOM" id="CLU_1929107_0_0_1"/>
<feature type="compositionally biased region" description="Polar residues" evidence="1">
    <location>
        <begin position="57"/>
        <end position="89"/>
    </location>
</feature>
<organism evidence="2 3">
    <name type="scientific">Hypocrea jecorina (strain ATCC 56765 / BCRC 32924 / NRRL 11460 / Rut C-30)</name>
    <name type="common">Trichoderma reesei</name>
    <dbReference type="NCBI Taxonomy" id="1344414"/>
    <lineage>
        <taxon>Eukaryota</taxon>
        <taxon>Fungi</taxon>
        <taxon>Dikarya</taxon>
        <taxon>Ascomycota</taxon>
        <taxon>Pezizomycotina</taxon>
        <taxon>Sordariomycetes</taxon>
        <taxon>Hypocreomycetidae</taxon>
        <taxon>Hypocreales</taxon>
        <taxon>Hypocreaceae</taxon>
        <taxon>Trichoderma</taxon>
    </lineage>
</organism>
<proteinExistence type="predicted"/>
<dbReference type="EMBL" id="KI911142">
    <property type="protein sequence ID" value="ETS03712.1"/>
    <property type="molecule type" value="Genomic_DNA"/>
</dbReference>
<protein>
    <submittedName>
        <fullName evidence="2">Uncharacterized protein</fullName>
    </submittedName>
</protein>
<reference evidence="3" key="1">
    <citation type="journal article" date="2013" name="Ind. Biotechnol.">
        <title>Comparative genomics analysis of Trichoderma reesei strains.</title>
        <authorList>
            <person name="Koike H."/>
            <person name="Aerts A."/>
            <person name="LaButti K."/>
            <person name="Grigoriev I.V."/>
            <person name="Baker S.E."/>
        </authorList>
    </citation>
    <scope>NUCLEOTIDE SEQUENCE [LARGE SCALE GENOMIC DNA]</scope>
    <source>
        <strain evidence="3">ATCC 56765 / BCRC 32924 / NRRL 11460 / Rut C-30</strain>
    </source>
</reference>
<gene>
    <name evidence="2" type="ORF">M419DRAFT_74611</name>
</gene>
<evidence type="ECO:0000313" key="3">
    <source>
        <dbReference type="Proteomes" id="UP000024376"/>
    </source>
</evidence>
<sequence>MSPQFPRGRAFIPNANRAPSRAVTQRRPLVETRANVALPTKVPPASEAKKDSPVVTIPQQQLPPTSDTNKPLPLKTQTGPFYSKDQTMPTKTFNKENKIAPDFDEFKDLMASQESEFGGSWMDELATELSL</sequence>
<name>A0A024SHP3_HYPJR</name>